<evidence type="ECO:0000313" key="19">
    <source>
        <dbReference type="Proteomes" id="UP000486351"/>
    </source>
</evidence>
<evidence type="ECO:0000313" key="11">
    <source>
        <dbReference type="Proteomes" id="UP000429523"/>
    </source>
</evidence>
<dbReference type="Proteomes" id="UP000441208">
    <property type="component" value="Unassembled WGS sequence"/>
</dbReference>
<evidence type="ECO:0000313" key="7">
    <source>
        <dbReference type="EMBL" id="KAE9238647.1"/>
    </source>
</evidence>
<dbReference type="EMBL" id="QXFW01000380">
    <property type="protein sequence ID" value="KAE9014134.1"/>
    <property type="molecule type" value="Genomic_DNA"/>
</dbReference>
<dbReference type="Proteomes" id="UP000440732">
    <property type="component" value="Unassembled WGS sequence"/>
</dbReference>
<evidence type="ECO:0000313" key="4">
    <source>
        <dbReference type="EMBL" id="KAE9135744.1"/>
    </source>
</evidence>
<evidence type="ECO:0000313" key="10">
    <source>
        <dbReference type="EMBL" id="KAE9359485.1"/>
    </source>
</evidence>
<dbReference type="EMBL" id="QXGD01000422">
    <property type="protein sequence ID" value="KAE9240161.1"/>
    <property type="molecule type" value="Genomic_DNA"/>
</dbReference>
<accession>A0A6A3UJI4</accession>
<dbReference type="EMBL" id="QXGC01000380">
    <property type="protein sequence ID" value="KAE9238647.1"/>
    <property type="molecule type" value="Genomic_DNA"/>
</dbReference>
<evidence type="ECO:0000313" key="12">
    <source>
        <dbReference type="Proteomes" id="UP000433483"/>
    </source>
</evidence>
<dbReference type="EMBL" id="QXGE01000061">
    <property type="protein sequence ID" value="KAE9326805.1"/>
    <property type="molecule type" value="Genomic_DNA"/>
</dbReference>
<dbReference type="EMBL" id="QXGB01000069">
    <property type="protein sequence ID" value="KAE9232948.1"/>
    <property type="molecule type" value="Genomic_DNA"/>
</dbReference>
<evidence type="ECO:0000313" key="1">
    <source>
        <dbReference type="EMBL" id="KAE8939907.1"/>
    </source>
</evidence>
<organism evidence="5 15">
    <name type="scientific">Phytophthora fragariae</name>
    <dbReference type="NCBI Taxonomy" id="53985"/>
    <lineage>
        <taxon>Eukaryota</taxon>
        <taxon>Sar</taxon>
        <taxon>Stramenopiles</taxon>
        <taxon>Oomycota</taxon>
        <taxon>Peronosporomycetes</taxon>
        <taxon>Peronosporales</taxon>
        <taxon>Peronosporaceae</taxon>
        <taxon>Phytophthora</taxon>
    </lineage>
</organism>
<dbReference type="Proteomes" id="UP000429523">
    <property type="component" value="Unassembled WGS sequence"/>
</dbReference>
<proteinExistence type="predicted"/>
<evidence type="ECO:0000313" key="18">
    <source>
        <dbReference type="Proteomes" id="UP000476176"/>
    </source>
</evidence>
<dbReference type="EMBL" id="QXFX01000395">
    <property type="protein sequence ID" value="KAE9117363.1"/>
    <property type="molecule type" value="Genomic_DNA"/>
</dbReference>
<dbReference type="Proteomes" id="UP000486351">
    <property type="component" value="Unassembled WGS sequence"/>
</dbReference>
<evidence type="ECO:0000313" key="15">
    <source>
        <dbReference type="Proteomes" id="UP000440732"/>
    </source>
</evidence>
<evidence type="ECO:0000313" key="20">
    <source>
        <dbReference type="Proteomes" id="UP000488956"/>
    </source>
</evidence>
<evidence type="ECO:0000313" key="6">
    <source>
        <dbReference type="EMBL" id="KAE9232948.1"/>
    </source>
</evidence>
<reference evidence="11 12" key="1">
    <citation type="submission" date="2018-08" db="EMBL/GenBank/DDBJ databases">
        <title>Genomic investigation of the strawberry pathogen Phytophthora fragariae indicates pathogenicity is determined by transcriptional variation in three key races.</title>
        <authorList>
            <person name="Adams T.M."/>
            <person name="Armitage A.D."/>
            <person name="Sobczyk M.K."/>
            <person name="Bates H.J."/>
            <person name="Dunwell J.M."/>
            <person name="Nellist C.F."/>
            <person name="Harrison R.J."/>
        </authorList>
    </citation>
    <scope>NUCLEOTIDE SEQUENCE [LARGE SCALE GENOMIC DNA]</scope>
    <source>
        <strain evidence="9 13">A4</strain>
        <strain evidence="8 14">BC-1</strain>
        <strain evidence="7 18">BC-23</strain>
        <strain evidence="6 12">NOV-27</strain>
        <strain evidence="5 15">NOV-5</strain>
        <strain evidence="4 16">NOV-71</strain>
        <strain evidence="10 19">NOV-77</strain>
        <strain evidence="1 11">NOV-9</strain>
        <strain evidence="3 20">ONT-3</strain>
        <strain evidence="2 17">SCRP245</strain>
    </source>
</reference>
<evidence type="ECO:0000313" key="17">
    <source>
        <dbReference type="Proteomes" id="UP000460718"/>
    </source>
</evidence>
<dbReference type="Proteomes" id="UP000433483">
    <property type="component" value="Unassembled WGS sequence"/>
</dbReference>
<dbReference type="EMBL" id="QXGA01000135">
    <property type="protein sequence ID" value="KAE9151725.1"/>
    <property type="molecule type" value="Genomic_DNA"/>
</dbReference>
<evidence type="ECO:0000313" key="2">
    <source>
        <dbReference type="EMBL" id="KAE9014134.1"/>
    </source>
</evidence>
<evidence type="ECO:0000313" key="14">
    <source>
        <dbReference type="Proteomes" id="UP000440367"/>
    </source>
</evidence>
<evidence type="ECO:0000313" key="3">
    <source>
        <dbReference type="EMBL" id="KAE9117363.1"/>
    </source>
</evidence>
<dbReference type="Proteomes" id="UP000437068">
    <property type="component" value="Unassembled WGS sequence"/>
</dbReference>
<sequence length="54" mass="6010">MRASSSFSFCSRRRSTNLVNVFALVGLPVASSRSSSCWRFSRSTARRRIVSPAL</sequence>
<evidence type="ECO:0000313" key="16">
    <source>
        <dbReference type="Proteomes" id="UP000441208"/>
    </source>
</evidence>
<dbReference type="EMBL" id="QXGF01000458">
    <property type="protein sequence ID" value="KAE8939907.1"/>
    <property type="molecule type" value="Genomic_DNA"/>
</dbReference>
<protein>
    <submittedName>
        <fullName evidence="5">Uncharacterized protein</fullName>
    </submittedName>
</protein>
<dbReference type="Proteomes" id="UP000460718">
    <property type="component" value="Unassembled WGS sequence"/>
</dbReference>
<evidence type="ECO:0000313" key="8">
    <source>
        <dbReference type="EMBL" id="KAE9240161.1"/>
    </source>
</evidence>
<evidence type="ECO:0000313" key="9">
    <source>
        <dbReference type="EMBL" id="KAE9326805.1"/>
    </source>
</evidence>
<dbReference type="Proteomes" id="UP000488956">
    <property type="component" value="Unassembled WGS sequence"/>
</dbReference>
<dbReference type="AlphaFoldDB" id="A0A6A3UJI4"/>
<name>A0A6A3UJI4_9STRA</name>
<comment type="caution">
    <text evidence="5">The sequence shown here is derived from an EMBL/GenBank/DDBJ whole genome shotgun (WGS) entry which is preliminary data.</text>
</comment>
<dbReference type="Proteomes" id="UP000476176">
    <property type="component" value="Unassembled WGS sequence"/>
</dbReference>
<evidence type="ECO:0000313" key="13">
    <source>
        <dbReference type="Proteomes" id="UP000437068"/>
    </source>
</evidence>
<dbReference type="EMBL" id="QXFY01000059">
    <property type="protein sequence ID" value="KAE9359485.1"/>
    <property type="molecule type" value="Genomic_DNA"/>
</dbReference>
<dbReference type="Proteomes" id="UP000440367">
    <property type="component" value="Unassembled WGS sequence"/>
</dbReference>
<dbReference type="EMBL" id="QXFZ01000066">
    <property type="protein sequence ID" value="KAE9135744.1"/>
    <property type="molecule type" value="Genomic_DNA"/>
</dbReference>
<keyword evidence="12" id="KW-1185">Reference proteome</keyword>
<evidence type="ECO:0000313" key="5">
    <source>
        <dbReference type="EMBL" id="KAE9151725.1"/>
    </source>
</evidence>
<gene>
    <name evidence="9" type="ORF">PF001_g2240</name>
    <name evidence="8" type="ORF">PF002_g9901</name>
    <name evidence="7" type="ORF">PF004_g8249</name>
    <name evidence="6" type="ORF">PF005_g2528</name>
    <name evidence="5" type="ORF">PF006_g4005</name>
    <name evidence="4" type="ORF">PF007_g2448</name>
    <name evidence="10" type="ORF">PF008_g2230</name>
    <name evidence="1" type="ORF">PF009_g10268</name>
    <name evidence="3" type="ORF">PF010_g8636</name>
    <name evidence="2" type="ORF">PF011_g8192</name>
</gene>